<dbReference type="InterPro" id="IPR013785">
    <property type="entry name" value="Aldolase_TIM"/>
</dbReference>
<dbReference type="PIRSF" id="PIRSF006250">
    <property type="entry name" value="NadC_ModD"/>
    <property type="match status" value="1"/>
</dbReference>
<keyword evidence="7" id="KW-0328">Glycosyltransferase</keyword>
<dbReference type="InterPro" id="IPR002638">
    <property type="entry name" value="Quinolinate_PRibosylTrfase_C"/>
</dbReference>
<evidence type="ECO:0000259" key="12">
    <source>
        <dbReference type="Pfam" id="PF01729"/>
    </source>
</evidence>
<sequence length="266" mass="29075">DIGRGDITSEAIISSSSCGKAEIVAEEKGTLAGVELAKEVFRLVSSNKVEFSYSLKDRDILVEGEPILIVKSEALNILKGERTALNFLSRLSGIATLTKKYVDLTHPLKIKILDTRKTTPNLRLLEKYAVKIGGGFNHRFALDDEVLIKDNHIKACGGVKEAVKRVRRGVSPLKKIEVEVDGLPQVKEALAAKVDIIMLDNMSMEEIKEAVKLIRESSKGTLIEVSGGIDLVSIVEIARTKVDLISVGQLTHSARSLKMSLNLMES</sequence>
<accession>A0A0F9DBY3</accession>
<reference evidence="14" key="1">
    <citation type="journal article" date="2015" name="Nature">
        <title>Complex archaea that bridge the gap between prokaryotes and eukaryotes.</title>
        <authorList>
            <person name="Spang A."/>
            <person name="Saw J.H."/>
            <person name="Jorgensen S.L."/>
            <person name="Zaremba-Niedzwiedzka K."/>
            <person name="Martijn J."/>
            <person name="Lind A.E."/>
            <person name="van Eijk R."/>
            <person name="Schleper C."/>
            <person name="Guy L."/>
            <person name="Ettema T.J."/>
        </authorList>
    </citation>
    <scope>NUCLEOTIDE SEQUENCE</scope>
</reference>
<feature type="domain" description="Quinolinate phosphoribosyl transferase C-terminal" evidence="12">
    <location>
        <begin position="94"/>
        <end position="261"/>
    </location>
</feature>
<evidence type="ECO:0000256" key="5">
    <source>
        <dbReference type="ARBA" id="ARBA00011944"/>
    </source>
</evidence>
<dbReference type="SUPFAM" id="SSF51690">
    <property type="entry name" value="Nicotinate/Quinolinate PRTase C-terminal domain-like"/>
    <property type="match status" value="1"/>
</dbReference>
<protein>
    <recommendedName>
        <fullName evidence="11">Probable nicotinate-nucleotide pyrophosphorylase [carboxylating]</fullName>
        <ecNumber evidence="5">2.4.2.19</ecNumber>
    </recommendedName>
    <alternativeName>
        <fullName evidence="9">Quinolinate phosphoribosyltransferase [decarboxylating]</fullName>
    </alternativeName>
</protein>
<dbReference type="PANTHER" id="PTHR32179:SF3">
    <property type="entry name" value="NICOTINATE-NUCLEOTIDE PYROPHOSPHORYLASE [CARBOXYLATING]"/>
    <property type="match status" value="1"/>
</dbReference>
<keyword evidence="6" id="KW-0662">Pyridine nucleotide biosynthesis</keyword>
<evidence type="ECO:0000313" key="14">
    <source>
        <dbReference type="EMBL" id="KKL59233.1"/>
    </source>
</evidence>
<feature type="domain" description="Quinolinate phosphoribosyl transferase N-terminal" evidence="13">
    <location>
        <begin position="6"/>
        <end position="92"/>
    </location>
</feature>
<dbReference type="Pfam" id="PF01729">
    <property type="entry name" value="QRPTase_C"/>
    <property type="match status" value="1"/>
</dbReference>
<comment type="subunit">
    <text evidence="4">Hexamer formed by 3 homodimers.</text>
</comment>
<evidence type="ECO:0000256" key="8">
    <source>
        <dbReference type="ARBA" id="ARBA00022679"/>
    </source>
</evidence>
<evidence type="ECO:0000256" key="1">
    <source>
        <dbReference type="ARBA" id="ARBA00003237"/>
    </source>
</evidence>
<gene>
    <name evidence="14" type="ORF">LCGC14_2217420</name>
</gene>
<dbReference type="FunFam" id="3.90.1170.20:FF:000001">
    <property type="entry name" value="Nicotinate-nucleotide diphosphorylase (Carboxylating)"/>
    <property type="match status" value="1"/>
</dbReference>
<dbReference type="InterPro" id="IPR004393">
    <property type="entry name" value="NadC"/>
</dbReference>
<dbReference type="NCBIfam" id="TIGR00078">
    <property type="entry name" value="nadC"/>
    <property type="match status" value="1"/>
</dbReference>
<name>A0A0F9DBY3_9ZZZZ</name>
<dbReference type="GO" id="GO:0034213">
    <property type="term" value="P:quinolinate catabolic process"/>
    <property type="evidence" value="ECO:0007669"/>
    <property type="project" value="TreeGrafter"/>
</dbReference>
<dbReference type="Gene3D" id="3.90.1170.20">
    <property type="entry name" value="Quinolinate phosphoribosyl transferase, N-terminal domain"/>
    <property type="match status" value="1"/>
</dbReference>
<dbReference type="CDD" id="cd01572">
    <property type="entry name" value="QPRTase"/>
    <property type="match status" value="1"/>
</dbReference>
<dbReference type="GO" id="GO:0004514">
    <property type="term" value="F:nicotinate-nucleotide diphosphorylase (carboxylating) activity"/>
    <property type="evidence" value="ECO:0007669"/>
    <property type="project" value="UniProtKB-EC"/>
</dbReference>
<dbReference type="PANTHER" id="PTHR32179">
    <property type="entry name" value="NICOTINATE-NUCLEOTIDE PYROPHOSPHORYLASE [CARBOXYLATING]"/>
    <property type="match status" value="1"/>
</dbReference>
<dbReference type="UniPathway" id="UPA00253">
    <property type="reaction ID" value="UER00331"/>
</dbReference>
<proteinExistence type="inferred from homology"/>
<comment type="function">
    <text evidence="1">Involved in the catabolism of quinolinic acid (QA).</text>
</comment>
<evidence type="ECO:0000256" key="9">
    <source>
        <dbReference type="ARBA" id="ARBA00033102"/>
    </source>
</evidence>
<comment type="caution">
    <text evidence="14">The sequence shown here is derived from an EMBL/GenBank/DDBJ whole genome shotgun (WGS) entry which is preliminary data.</text>
</comment>
<evidence type="ECO:0000256" key="7">
    <source>
        <dbReference type="ARBA" id="ARBA00022676"/>
    </source>
</evidence>
<evidence type="ECO:0000259" key="13">
    <source>
        <dbReference type="Pfam" id="PF02749"/>
    </source>
</evidence>
<evidence type="ECO:0000256" key="6">
    <source>
        <dbReference type="ARBA" id="ARBA00022642"/>
    </source>
</evidence>
<dbReference type="Pfam" id="PF02749">
    <property type="entry name" value="QRPTase_N"/>
    <property type="match status" value="1"/>
</dbReference>
<dbReference type="GO" id="GO:0005737">
    <property type="term" value="C:cytoplasm"/>
    <property type="evidence" value="ECO:0007669"/>
    <property type="project" value="TreeGrafter"/>
</dbReference>
<comment type="similarity">
    <text evidence="3">Belongs to the NadC/ModD family.</text>
</comment>
<dbReference type="InterPro" id="IPR022412">
    <property type="entry name" value="Quinolinate_PRibosylTrfase_N"/>
</dbReference>
<comment type="pathway">
    <text evidence="2">Cofactor biosynthesis; NAD(+) biosynthesis; nicotinate D-ribonucleotide from quinolinate: step 1/1.</text>
</comment>
<evidence type="ECO:0000256" key="11">
    <source>
        <dbReference type="ARBA" id="ARBA00069173"/>
    </source>
</evidence>
<evidence type="ECO:0000256" key="2">
    <source>
        <dbReference type="ARBA" id="ARBA00004893"/>
    </source>
</evidence>
<dbReference type="AlphaFoldDB" id="A0A0F9DBY3"/>
<dbReference type="Gene3D" id="3.20.20.70">
    <property type="entry name" value="Aldolase class I"/>
    <property type="match status" value="1"/>
</dbReference>
<dbReference type="EMBL" id="LAZR01029557">
    <property type="protein sequence ID" value="KKL59233.1"/>
    <property type="molecule type" value="Genomic_DNA"/>
</dbReference>
<dbReference type="SUPFAM" id="SSF54675">
    <property type="entry name" value="Nicotinate/Quinolinate PRTase N-terminal domain-like"/>
    <property type="match status" value="1"/>
</dbReference>
<dbReference type="GO" id="GO:0009435">
    <property type="term" value="P:NAD+ biosynthetic process"/>
    <property type="evidence" value="ECO:0007669"/>
    <property type="project" value="UniProtKB-UniPathway"/>
</dbReference>
<evidence type="ECO:0000256" key="4">
    <source>
        <dbReference type="ARBA" id="ARBA00011218"/>
    </source>
</evidence>
<dbReference type="InterPro" id="IPR037128">
    <property type="entry name" value="Quinolinate_PRibosylTase_N_sf"/>
</dbReference>
<comment type="catalytic activity">
    <reaction evidence="10">
        <text>nicotinate beta-D-ribonucleotide + CO2 + diphosphate = quinolinate + 5-phospho-alpha-D-ribose 1-diphosphate + 2 H(+)</text>
        <dbReference type="Rhea" id="RHEA:12733"/>
        <dbReference type="ChEBI" id="CHEBI:15378"/>
        <dbReference type="ChEBI" id="CHEBI:16526"/>
        <dbReference type="ChEBI" id="CHEBI:29959"/>
        <dbReference type="ChEBI" id="CHEBI:33019"/>
        <dbReference type="ChEBI" id="CHEBI:57502"/>
        <dbReference type="ChEBI" id="CHEBI:58017"/>
        <dbReference type="EC" id="2.4.2.19"/>
    </reaction>
</comment>
<evidence type="ECO:0000256" key="10">
    <source>
        <dbReference type="ARBA" id="ARBA00047445"/>
    </source>
</evidence>
<evidence type="ECO:0000256" key="3">
    <source>
        <dbReference type="ARBA" id="ARBA00009400"/>
    </source>
</evidence>
<feature type="non-terminal residue" evidence="14">
    <location>
        <position position="1"/>
    </location>
</feature>
<keyword evidence="8" id="KW-0808">Transferase</keyword>
<dbReference type="InterPro" id="IPR027277">
    <property type="entry name" value="NadC/ModD"/>
</dbReference>
<organism evidence="14">
    <name type="scientific">marine sediment metagenome</name>
    <dbReference type="NCBI Taxonomy" id="412755"/>
    <lineage>
        <taxon>unclassified sequences</taxon>
        <taxon>metagenomes</taxon>
        <taxon>ecological metagenomes</taxon>
    </lineage>
</organism>
<dbReference type="InterPro" id="IPR036068">
    <property type="entry name" value="Nicotinate_pribotase-like_C"/>
</dbReference>
<dbReference type="FunFam" id="3.20.20.70:FF:000030">
    <property type="entry name" value="Nicotinate-nucleotide pyrophosphorylase, carboxylating"/>
    <property type="match status" value="1"/>
</dbReference>
<dbReference type="EC" id="2.4.2.19" evidence="5"/>